<dbReference type="EMBL" id="LVEP01000002">
    <property type="protein sequence ID" value="OCB78707.1"/>
    <property type="molecule type" value="Genomic_DNA"/>
</dbReference>
<dbReference type="SUPFAM" id="SSF53448">
    <property type="entry name" value="Nucleotide-diphospho-sugar transferases"/>
    <property type="match status" value="1"/>
</dbReference>
<gene>
    <name evidence="2" type="ORF">LPBF_01555</name>
</gene>
<dbReference type="Proteomes" id="UP000093510">
    <property type="component" value="Unassembled WGS sequence"/>
</dbReference>
<evidence type="ECO:0000313" key="2">
    <source>
        <dbReference type="EMBL" id="OCB78707.1"/>
    </source>
</evidence>
<organism evidence="2 3">
    <name type="scientific">Flavobacterium crassostreae</name>
    <dbReference type="NCBI Taxonomy" id="1763534"/>
    <lineage>
        <taxon>Bacteria</taxon>
        <taxon>Pseudomonadati</taxon>
        <taxon>Bacteroidota</taxon>
        <taxon>Flavobacteriia</taxon>
        <taxon>Flavobacteriales</taxon>
        <taxon>Flavobacteriaceae</taxon>
        <taxon>Flavobacterium</taxon>
    </lineage>
</organism>
<dbReference type="AlphaFoldDB" id="A0A1B9E9R7"/>
<name>A0A1B9E9R7_9FLAO</name>
<comment type="caution">
    <text evidence="2">The sequence shown here is derived from an EMBL/GenBank/DDBJ whole genome shotgun (WGS) entry which is preliminary data.</text>
</comment>
<dbReference type="InterPro" id="IPR001173">
    <property type="entry name" value="Glyco_trans_2-like"/>
</dbReference>
<protein>
    <submittedName>
        <fullName evidence="2">Glycosyl transferase family 2</fullName>
    </submittedName>
</protein>
<keyword evidence="3" id="KW-1185">Reference proteome</keyword>
<sequence>MQKNISVIISTYNSAEWLKKVIWGYNTQTYRNFEMVIADDGSRQETKDLIEDLKKEVFFPIIHVWHPDNGFQKSQILNKAILACTTDYIMMSDGDCIPRSDFVEQHIKFREEGFFLSGGYHKLPMALSESITQENIYSGQCFSVSWLKKNGMKASFKNNKIHAKGLFSTISNFLTPTTPSWNGHNASGWKQDLLAINGFDERMQYGGQDRELGERLVNYGIKPKQIRYSTVCLHLDHPRGYATPESIHKNKNIRKETKLQNKKWTNFGIKNEAK</sequence>
<dbReference type="OrthoDB" id="9801954at2"/>
<keyword evidence="2" id="KW-0808">Transferase</keyword>
<reference evidence="2 3" key="1">
    <citation type="submission" date="2016-03" db="EMBL/GenBank/DDBJ databases">
        <authorList>
            <person name="Ploux O."/>
        </authorList>
    </citation>
    <scope>NUCLEOTIDE SEQUENCE [LARGE SCALE GENOMIC DNA]</scope>
    <source>
        <strain evidence="2 3">LPB0076</strain>
    </source>
</reference>
<dbReference type="InterPro" id="IPR029044">
    <property type="entry name" value="Nucleotide-diphossugar_trans"/>
</dbReference>
<proteinExistence type="predicted"/>
<dbReference type="PANTHER" id="PTHR43685">
    <property type="entry name" value="GLYCOSYLTRANSFERASE"/>
    <property type="match status" value="1"/>
</dbReference>
<feature type="domain" description="Glycosyltransferase 2-like" evidence="1">
    <location>
        <begin position="6"/>
        <end position="112"/>
    </location>
</feature>
<dbReference type="InterPro" id="IPR050834">
    <property type="entry name" value="Glycosyltransf_2"/>
</dbReference>
<accession>A0A1B9E9R7</accession>
<dbReference type="STRING" id="1763534.GCA_001831475_01649"/>
<dbReference type="GO" id="GO:0016740">
    <property type="term" value="F:transferase activity"/>
    <property type="evidence" value="ECO:0007669"/>
    <property type="project" value="UniProtKB-KW"/>
</dbReference>
<dbReference type="Gene3D" id="3.90.550.10">
    <property type="entry name" value="Spore Coat Polysaccharide Biosynthesis Protein SpsA, Chain A"/>
    <property type="match status" value="1"/>
</dbReference>
<evidence type="ECO:0000313" key="3">
    <source>
        <dbReference type="Proteomes" id="UP000093510"/>
    </source>
</evidence>
<dbReference type="PANTHER" id="PTHR43685:SF3">
    <property type="entry name" value="SLR2126 PROTEIN"/>
    <property type="match status" value="1"/>
</dbReference>
<evidence type="ECO:0000259" key="1">
    <source>
        <dbReference type="Pfam" id="PF00535"/>
    </source>
</evidence>
<dbReference type="RefSeq" id="WP_066331569.1">
    <property type="nucleotide sequence ID" value="NZ_CP017688.1"/>
</dbReference>
<dbReference type="CDD" id="cd06420">
    <property type="entry name" value="GT2_Chondriotin_Pol_N"/>
    <property type="match status" value="1"/>
</dbReference>
<dbReference type="Pfam" id="PF00535">
    <property type="entry name" value="Glycos_transf_2"/>
    <property type="match status" value="1"/>
</dbReference>